<dbReference type="RefSeq" id="WP_188392294.1">
    <property type="nucleotide sequence ID" value="NZ_BMEV01000036.1"/>
</dbReference>
<dbReference type="PANTHER" id="PTHR43581:SF4">
    <property type="entry name" value="ATP_GTP PHOSPHATASE"/>
    <property type="match status" value="1"/>
</dbReference>
<keyword evidence="4" id="KW-1185">Reference proteome</keyword>
<protein>
    <recommendedName>
        <fullName evidence="5">ATP-dependent endonuclease</fullName>
    </recommendedName>
</protein>
<evidence type="ECO:0000313" key="4">
    <source>
        <dbReference type="Proteomes" id="UP000602050"/>
    </source>
</evidence>
<name>A0A8J2TSU4_9BACI</name>
<sequence>MIEKVIIQNYKSINYLNLKLNDEMNILVGNNEQGKSTILEAINLALTSTLNKRNIHNELNPFLFNKNIVEDYIKNIRKGKYDAPPSILIEIYLKENDQTAFLKGTNNSIKENACGIRLSVEFDDDYTEEYEQYINQSNNLKNIPIEYYKVNWYSFASNPITSRSNPVKCVLIDPTEGKHWSGTDRYISSVIGETLDPKQRATLNFNYRDIKEKFSEIDSIAQINCTLSEKTGEISDKELAISLDISQKNGWESNLTAYLDDIPFDFIGKGEQNSVKLKLSLESTSEEAQVILIEEPENHLSYSNMYKLINQISEKCEGKQLIITTHSTYVLNKLGLDKVVLMNNGHHMTLRDLKEETYNYFKKLPGYDTLRLLLADKAILVEGPSDELIVQKAYIQKYNKLPIEDGVDVITVRGLSFKRFLEIADLLKKEVSVVTDNDGDVNKNIIDKYGDYYLNHPTINICYSEDTKYPTLEPQLVSVNELSVLNQIFEKDFKTKEEMIKYMTSSGNKTECAMRIFDSNQEIVIPEYINEAIK</sequence>
<evidence type="ECO:0000313" key="3">
    <source>
        <dbReference type="EMBL" id="GFZ78803.1"/>
    </source>
</evidence>
<proteinExistence type="predicted"/>
<dbReference type="Pfam" id="PF20469">
    <property type="entry name" value="OLD-like_TOPRIM"/>
    <property type="match status" value="1"/>
</dbReference>
<feature type="domain" description="Endonuclease GajA/Old nuclease/RecF-like AAA" evidence="1">
    <location>
        <begin position="1"/>
        <end position="330"/>
    </location>
</feature>
<dbReference type="InterPro" id="IPR034139">
    <property type="entry name" value="TOPRIM_OLD"/>
</dbReference>
<evidence type="ECO:0000259" key="1">
    <source>
        <dbReference type="Pfam" id="PF13175"/>
    </source>
</evidence>
<organism evidence="3 4">
    <name type="scientific">Compostibacillus humi</name>
    <dbReference type="NCBI Taxonomy" id="1245525"/>
    <lineage>
        <taxon>Bacteria</taxon>
        <taxon>Bacillati</taxon>
        <taxon>Bacillota</taxon>
        <taxon>Bacilli</taxon>
        <taxon>Bacillales</taxon>
        <taxon>Bacillaceae</taxon>
        <taxon>Compostibacillus</taxon>
    </lineage>
</organism>
<dbReference type="EMBL" id="BMEV01000036">
    <property type="protein sequence ID" value="GFZ78803.1"/>
    <property type="molecule type" value="Genomic_DNA"/>
</dbReference>
<dbReference type="Pfam" id="PF13175">
    <property type="entry name" value="AAA_15"/>
    <property type="match status" value="1"/>
</dbReference>
<evidence type="ECO:0008006" key="5">
    <source>
        <dbReference type="Google" id="ProtNLM"/>
    </source>
</evidence>
<dbReference type="InterPro" id="IPR051396">
    <property type="entry name" value="Bact_Antivir_Def_Nuclease"/>
</dbReference>
<dbReference type="Proteomes" id="UP000602050">
    <property type="component" value="Unassembled WGS sequence"/>
</dbReference>
<dbReference type="PANTHER" id="PTHR43581">
    <property type="entry name" value="ATP/GTP PHOSPHATASE"/>
    <property type="match status" value="1"/>
</dbReference>
<dbReference type="InterPro" id="IPR041685">
    <property type="entry name" value="AAA_GajA/Old/RecF-like"/>
</dbReference>
<feature type="domain" description="OLD protein-like TOPRIM" evidence="2">
    <location>
        <begin position="373"/>
        <end position="438"/>
    </location>
</feature>
<dbReference type="CDD" id="cd01026">
    <property type="entry name" value="TOPRIM_OLD"/>
    <property type="match status" value="1"/>
</dbReference>
<evidence type="ECO:0000259" key="2">
    <source>
        <dbReference type="Pfam" id="PF20469"/>
    </source>
</evidence>
<dbReference type="SUPFAM" id="SSF52540">
    <property type="entry name" value="P-loop containing nucleoside triphosphate hydrolases"/>
    <property type="match status" value="1"/>
</dbReference>
<gene>
    <name evidence="3" type="ORF">GCM10010978_20280</name>
</gene>
<comment type="caution">
    <text evidence="3">The sequence shown here is derived from an EMBL/GenBank/DDBJ whole genome shotgun (WGS) entry which is preliminary data.</text>
</comment>
<reference evidence="3" key="2">
    <citation type="submission" date="2020-09" db="EMBL/GenBank/DDBJ databases">
        <authorList>
            <person name="Sun Q."/>
            <person name="Zhou Y."/>
        </authorList>
    </citation>
    <scope>NUCLEOTIDE SEQUENCE</scope>
    <source>
        <strain evidence="3">CGMCC 1.12360</strain>
    </source>
</reference>
<dbReference type="Gene3D" id="3.40.50.300">
    <property type="entry name" value="P-loop containing nucleotide triphosphate hydrolases"/>
    <property type="match status" value="1"/>
</dbReference>
<dbReference type="InterPro" id="IPR027417">
    <property type="entry name" value="P-loop_NTPase"/>
</dbReference>
<accession>A0A8J2TSU4</accession>
<reference evidence="3" key="1">
    <citation type="journal article" date="2014" name="Int. J. Syst. Evol. Microbiol.">
        <title>Complete genome sequence of Corynebacterium casei LMG S-19264T (=DSM 44701T), isolated from a smear-ripened cheese.</title>
        <authorList>
            <consortium name="US DOE Joint Genome Institute (JGI-PGF)"/>
            <person name="Walter F."/>
            <person name="Albersmeier A."/>
            <person name="Kalinowski J."/>
            <person name="Ruckert C."/>
        </authorList>
    </citation>
    <scope>NUCLEOTIDE SEQUENCE</scope>
    <source>
        <strain evidence="3">CGMCC 1.12360</strain>
    </source>
</reference>
<dbReference type="AlphaFoldDB" id="A0A8J2TSU4"/>